<dbReference type="CDD" id="cd01392">
    <property type="entry name" value="HTH_LacI"/>
    <property type="match status" value="1"/>
</dbReference>
<organism evidence="5 6">
    <name type="scientific">Candidatus Gemmiger avistercoris</name>
    <dbReference type="NCBI Taxonomy" id="2838606"/>
    <lineage>
        <taxon>Bacteria</taxon>
        <taxon>Bacillati</taxon>
        <taxon>Bacillota</taxon>
        <taxon>Clostridia</taxon>
        <taxon>Eubacteriales</taxon>
        <taxon>Gemmiger</taxon>
    </lineage>
</organism>
<dbReference type="InterPro" id="IPR000843">
    <property type="entry name" value="HTH_LacI"/>
</dbReference>
<feature type="domain" description="HTH lacI-type" evidence="4">
    <location>
        <begin position="2"/>
        <end position="55"/>
    </location>
</feature>
<dbReference type="Proteomes" id="UP000824105">
    <property type="component" value="Unassembled WGS sequence"/>
</dbReference>
<sequence length="334" mass="36375">MATMEDIAKKVGVSKGTVSKALNGAADVSETLRKTIVETAVELGYTRARRGAVRTLCIFIENMGYTRPEDFGTDIVTGFRQMAEPAGFDVRVVDLNTDLERSVPYDAYMLREGYIGALFLGLSLNDPWMRDFRTSHTPAVLYDNIVPANPTVATLGMDNNEAIGRAVAALYALGHHRIGYLSSALGSHIYQVRYKSFFNALRQNGLPDDPSLAGVSYFSSETLDMHLPRLLEQGVTAVLCSSDLLAHTVMIRCQELGLQVPRDLSIVGFDDLPFCAHTAPPLSTIRQDRLQLGKSGYYALQSLLEGVPISSLLLHAALVLRASTGPAPEKAPAR</sequence>
<keyword evidence="2" id="KW-0238">DNA-binding</keyword>
<gene>
    <name evidence="5" type="ORF">H9724_04055</name>
</gene>
<evidence type="ECO:0000256" key="3">
    <source>
        <dbReference type="ARBA" id="ARBA00023163"/>
    </source>
</evidence>
<dbReference type="InterPro" id="IPR010982">
    <property type="entry name" value="Lambda_DNA-bd_dom_sf"/>
</dbReference>
<accession>A0A9D2JP19</accession>
<dbReference type="PROSITE" id="PS50932">
    <property type="entry name" value="HTH_LACI_2"/>
    <property type="match status" value="1"/>
</dbReference>
<keyword evidence="3" id="KW-0804">Transcription</keyword>
<dbReference type="Pfam" id="PF13377">
    <property type="entry name" value="Peripla_BP_3"/>
    <property type="match status" value="1"/>
</dbReference>
<dbReference type="CDD" id="cd06267">
    <property type="entry name" value="PBP1_LacI_sugar_binding-like"/>
    <property type="match status" value="1"/>
</dbReference>
<evidence type="ECO:0000256" key="1">
    <source>
        <dbReference type="ARBA" id="ARBA00023015"/>
    </source>
</evidence>
<protein>
    <submittedName>
        <fullName evidence="5">LacI family transcriptional regulator</fullName>
    </submittedName>
</protein>
<keyword evidence="1" id="KW-0805">Transcription regulation</keyword>
<dbReference type="InterPro" id="IPR046335">
    <property type="entry name" value="LacI/GalR-like_sensor"/>
</dbReference>
<dbReference type="PROSITE" id="PS00356">
    <property type="entry name" value="HTH_LACI_1"/>
    <property type="match status" value="1"/>
</dbReference>
<dbReference type="AlphaFoldDB" id="A0A9D2JP19"/>
<dbReference type="GO" id="GO:0003700">
    <property type="term" value="F:DNA-binding transcription factor activity"/>
    <property type="evidence" value="ECO:0007669"/>
    <property type="project" value="TreeGrafter"/>
</dbReference>
<dbReference type="SUPFAM" id="SSF47413">
    <property type="entry name" value="lambda repressor-like DNA-binding domains"/>
    <property type="match status" value="1"/>
</dbReference>
<reference evidence="5" key="2">
    <citation type="submission" date="2021-04" db="EMBL/GenBank/DDBJ databases">
        <authorList>
            <person name="Gilroy R."/>
        </authorList>
    </citation>
    <scope>NUCLEOTIDE SEQUENCE</scope>
    <source>
        <strain evidence="5">CHK188-11489</strain>
    </source>
</reference>
<evidence type="ECO:0000256" key="2">
    <source>
        <dbReference type="ARBA" id="ARBA00023125"/>
    </source>
</evidence>
<dbReference type="SMART" id="SM00354">
    <property type="entry name" value="HTH_LACI"/>
    <property type="match status" value="1"/>
</dbReference>
<dbReference type="InterPro" id="IPR028082">
    <property type="entry name" value="Peripla_BP_I"/>
</dbReference>
<reference evidence="5" key="1">
    <citation type="journal article" date="2021" name="PeerJ">
        <title>Extensive microbial diversity within the chicken gut microbiome revealed by metagenomics and culture.</title>
        <authorList>
            <person name="Gilroy R."/>
            <person name="Ravi A."/>
            <person name="Getino M."/>
            <person name="Pursley I."/>
            <person name="Horton D.L."/>
            <person name="Alikhan N.F."/>
            <person name="Baker D."/>
            <person name="Gharbi K."/>
            <person name="Hall N."/>
            <person name="Watson M."/>
            <person name="Adriaenssens E.M."/>
            <person name="Foster-Nyarko E."/>
            <person name="Jarju S."/>
            <person name="Secka A."/>
            <person name="Antonio M."/>
            <person name="Oren A."/>
            <person name="Chaudhuri R.R."/>
            <person name="La Ragione R."/>
            <person name="Hildebrand F."/>
            <person name="Pallen M.J."/>
        </authorList>
    </citation>
    <scope>NUCLEOTIDE SEQUENCE</scope>
    <source>
        <strain evidence="5">CHK188-11489</strain>
    </source>
</reference>
<dbReference type="EMBL" id="DXBF01000034">
    <property type="protein sequence ID" value="HIZ61926.1"/>
    <property type="molecule type" value="Genomic_DNA"/>
</dbReference>
<dbReference type="GO" id="GO:0000976">
    <property type="term" value="F:transcription cis-regulatory region binding"/>
    <property type="evidence" value="ECO:0007669"/>
    <property type="project" value="TreeGrafter"/>
</dbReference>
<evidence type="ECO:0000313" key="5">
    <source>
        <dbReference type="EMBL" id="HIZ61926.1"/>
    </source>
</evidence>
<name>A0A9D2JP19_9FIRM</name>
<dbReference type="PANTHER" id="PTHR30146:SF109">
    <property type="entry name" value="HTH-TYPE TRANSCRIPTIONAL REGULATOR GALS"/>
    <property type="match status" value="1"/>
</dbReference>
<dbReference type="Pfam" id="PF00356">
    <property type="entry name" value="LacI"/>
    <property type="match status" value="1"/>
</dbReference>
<dbReference type="PANTHER" id="PTHR30146">
    <property type="entry name" value="LACI-RELATED TRANSCRIPTIONAL REPRESSOR"/>
    <property type="match status" value="1"/>
</dbReference>
<dbReference type="SUPFAM" id="SSF53822">
    <property type="entry name" value="Periplasmic binding protein-like I"/>
    <property type="match status" value="1"/>
</dbReference>
<comment type="caution">
    <text evidence="5">The sequence shown here is derived from an EMBL/GenBank/DDBJ whole genome shotgun (WGS) entry which is preliminary data.</text>
</comment>
<dbReference type="Gene3D" id="3.40.50.2300">
    <property type="match status" value="2"/>
</dbReference>
<proteinExistence type="predicted"/>
<dbReference type="Gene3D" id="1.10.260.40">
    <property type="entry name" value="lambda repressor-like DNA-binding domains"/>
    <property type="match status" value="1"/>
</dbReference>
<evidence type="ECO:0000313" key="6">
    <source>
        <dbReference type="Proteomes" id="UP000824105"/>
    </source>
</evidence>
<evidence type="ECO:0000259" key="4">
    <source>
        <dbReference type="PROSITE" id="PS50932"/>
    </source>
</evidence>